<evidence type="ECO:0000313" key="3">
    <source>
        <dbReference type="Proteomes" id="UP000265520"/>
    </source>
</evidence>
<protein>
    <submittedName>
        <fullName evidence="2">Uncharacterized protein</fullName>
    </submittedName>
</protein>
<comment type="caution">
    <text evidence="2">The sequence shown here is derived from an EMBL/GenBank/DDBJ whole genome shotgun (WGS) entry which is preliminary data.</text>
</comment>
<keyword evidence="3" id="KW-1185">Reference proteome</keyword>
<feature type="non-terminal residue" evidence="2">
    <location>
        <position position="30"/>
    </location>
</feature>
<name>A0A392V980_9FABA</name>
<reference evidence="2 3" key="1">
    <citation type="journal article" date="2018" name="Front. Plant Sci.">
        <title>Red Clover (Trifolium pratense) and Zigzag Clover (T. medium) - A Picture of Genomic Similarities and Differences.</title>
        <authorList>
            <person name="Dluhosova J."/>
            <person name="Istvanek J."/>
            <person name="Nedelnik J."/>
            <person name="Repkova J."/>
        </authorList>
    </citation>
    <scope>NUCLEOTIDE SEQUENCE [LARGE SCALE GENOMIC DNA]</scope>
    <source>
        <strain evidence="3">cv. 10/8</strain>
        <tissue evidence="2">Leaf</tissue>
    </source>
</reference>
<organism evidence="2 3">
    <name type="scientific">Trifolium medium</name>
    <dbReference type="NCBI Taxonomy" id="97028"/>
    <lineage>
        <taxon>Eukaryota</taxon>
        <taxon>Viridiplantae</taxon>
        <taxon>Streptophyta</taxon>
        <taxon>Embryophyta</taxon>
        <taxon>Tracheophyta</taxon>
        <taxon>Spermatophyta</taxon>
        <taxon>Magnoliopsida</taxon>
        <taxon>eudicotyledons</taxon>
        <taxon>Gunneridae</taxon>
        <taxon>Pentapetalae</taxon>
        <taxon>rosids</taxon>
        <taxon>fabids</taxon>
        <taxon>Fabales</taxon>
        <taxon>Fabaceae</taxon>
        <taxon>Papilionoideae</taxon>
        <taxon>50 kb inversion clade</taxon>
        <taxon>NPAAA clade</taxon>
        <taxon>Hologalegina</taxon>
        <taxon>IRL clade</taxon>
        <taxon>Trifolieae</taxon>
        <taxon>Trifolium</taxon>
    </lineage>
</organism>
<evidence type="ECO:0000256" key="1">
    <source>
        <dbReference type="SAM" id="MobiDB-lite"/>
    </source>
</evidence>
<dbReference type="Proteomes" id="UP000265520">
    <property type="component" value="Unassembled WGS sequence"/>
</dbReference>
<accession>A0A392V980</accession>
<feature type="region of interest" description="Disordered" evidence="1">
    <location>
        <begin position="1"/>
        <end position="30"/>
    </location>
</feature>
<sequence>MKRGNTKANVQEKKKKSEKKTSTSKQSKAQ</sequence>
<proteinExistence type="predicted"/>
<evidence type="ECO:0000313" key="2">
    <source>
        <dbReference type="EMBL" id="MCI83983.1"/>
    </source>
</evidence>
<dbReference type="AlphaFoldDB" id="A0A392V980"/>
<dbReference type="EMBL" id="LXQA011080080">
    <property type="protein sequence ID" value="MCI83983.1"/>
    <property type="molecule type" value="Genomic_DNA"/>
</dbReference>